<evidence type="ECO:0000256" key="2">
    <source>
        <dbReference type="ARBA" id="ARBA00005992"/>
    </source>
</evidence>
<keyword evidence="4" id="KW-0808">Transferase</keyword>
<dbReference type="GO" id="GO:0008360">
    <property type="term" value="P:regulation of cell shape"/>
    <property type="evidence" value="ECO:0007669"/>
    <property type="project" value="UniProtKB-UniRule"/>
</dbReference>
<dbReference type="UniPathway" id="UPA00219"/>
<dbReference type="Proteomes" id="UP000007089">
    <property type="component" value="Chromosome"/>
</dbReference>
<dbReference type="GO" id="GO:0018104">
    <property type="term" value="P:peptidoglycan-protein cross-linking"/>
    <property type="evidence" value="ECO:0007669"/>
    <property type="project" value="TreeGrafter"/>
</dbReference>
<feature type="active site" description="Proton donor/acceptor" evidence="9">
    <location>
        <position position="176"/>
    </location>
</feature>
<evidence type="ECO:0000256" key="9">
    <source>
        <dbReference type="PROSITE-ProRule" id="PRU01373"/>
    </source>
</evidence>
<dbReference type="SMART" id="SM00257">
    <property type="entry name" value="LysM"/>
    <property type="match status" value="1"/>
</dbReference>
<comment type="similarity">
    <text evidence="2">Belongs to the YkuD family.</text>
</comment>
<dbReference type="EMBL" id="CP001359">
    <property type="protein sequence ID" value="ACL66438.1"/>
    <property type="molecule type" value="Genomic_DNA"/>
</dbReference>
<dbReference type="GO" id="GO:0016757">
    <property type="term" value="F:glycosyltransferase activity"/>
    <property type="evidence" value="ECO:0007669"/>
    <property type="project" value="UniProtKB-KW"/>
</dbReference>
<reference evidence="11" key="1">
    <citation type="submission" date="2009-01" db="EMBL/GenBank/DDBJ databases">
        <title>Complete sequence of Anaeromyxobacter dehalogenans 2CP-1.</title>
        <authorList>
            <consortium name="US DOE Joint Genome Institute"/>
            <person name="Lucas S."/>
            <person name="Copeland A."/>
            <person name="Lapidus A."/>
            <person name="Glavina del Rio T."/>
            <person name="Dalin E."/>
            <person name="Tice H."/>
            <person name="Bruce D."/>
            <person name="Goodwin L."/>
            <person name="Pitluck S."/>
            <person name="Saunders E."/>
            <person name="Brettin T."/>
            <person name="Detter J.C."/>
            <person name="Han C."/>
            <person name="Larimer F."/>
            <person name="Land M."/>
            <person name="Hauser L."/>
            <person name="Kyrpides N."/>
            <person name="Ovchinnikova G."/>
            <person name="Beliaev A.S."/>
            <person name="Richardson P."/>
        </authorList>
    </citation>
    <scope>NUCLEOTIDE SEQUENCE</scope>
    <source>
        <strain evidence="11">2CP-1</strain>
    </source>
</reference>
<dbReference type="SUPFAM" id="SSF54106">
    <property type="entry name" value="LysM domain"/>
    <property type="match status" value="1"/>
</dbReference>
<evidence type="ECO:0000313" key="11">
    <source>
        <dbReference type="EMBL" id="ACL66438.1"/>
    </source>
</evidence>
<keyword evidence="3" id="KW-0328">Glycosyltransferase</keyword>
<dbReference type="InterPro" id="IPR050979">
    <property type="entry name" value="LD-transpeptidase"/>
</dbReference>
<dbReference type="SUPFAM" id="SSF141523">
    <property type="entry name" value="L,D-transpeptidase catalytic domain-like"/>
    <property type="match status" value="1"/>
</dbReference>
<evidence type="ECO:0000256" key="8">
    <source>
        <dbReference type="ARBA" id="ARBA00023316"/>
    </source>
</evidence>
<sequence length="282" mass="29738">MGSPVLVLLLSLVPAAGPDGGEVVGAIGAHRVGRGESLIEIARRYDLGFGEIAAANPRLDAFVPPPGTVATVPTAWILPAAAEAGTVVVNLSEMRLYYLRPGAGPLLSFPIGVAVEAGATPLGVLTVEQKLVSPTWYPTPAIRREDPELPAAVPPGPENPLGSHALRLSVPTLLIHGTNRPFGVGRRVSHGCIRLYPEDMPLLYRAVRVGTRVAIVREPVKVGVRDGRVLVEVHRDDAAAAAPGELAERLLRDRGVRERVDPGKLERALAARSGMPVDVSAE</sequence>
<dbReference type="KEGG" id="acp:A2cp1_3103"/>
<evidence type="ECO:0000256" key="3">
    <source>
        <dbReference type="ARBA" id="ARBA00022676"/>
    </source>
</evidence>
<evidence type="ECO:0000256" key="6">
    <source>
        <dbReference type="ARBA" id="ARBA00022960"/>
    </source>
</evidence>
<dbReference type="Pfam" id="PF03734">
    <property type="entry name" value="YkuD"/>
    <property type="match status" value="1"/>
</dbReference>
<feature type="domain" description="L,D-TPase catalytic" evidence="10">
    <location>
        <begin position="85"/>
        <end position="216"/>
    </location>
</feature>
<comment type="pathway">
    <text evidence="1 9">Cell wall biogenesis; peptidoglycan biosynthesis.</text>
</comment>
<keyword evidence="6 9" id="KW-0133">Cell shape</keyword>
<evidence type="ECO:0000259" key="10">
    <source>
        <dbReference type="PROSITE" id="PS52029"/>
    </source>
</evidence>
<accession>B8JG35</accession>
<keyword evidence="12" id="KW-1185">Reference proteome</keyword>
<dbReference type="GO" id="GO:0071972">
    <property type="term" value="F:peptidoglycan L,D-transpeptidase activity"/>
    <property type="evidence" value="ECO:0007669"/>
    <property type="project" value="TreeGrafter"/>
</dbReference>
<dbReference type="PANTHER" id="PTHR30582">
    <property type="entry name" value="L,D-TRANSPEPTIDASE"/>
    <property type="match status" value="1"/>
</dbReference>
<dbReference type="InterPro" id="IPR018392">
    <property type="entry name" value="LysM"/>
</dbReference>
<evidence type="ECO:0000256" key="5">
    <source>
        <dbReference type="ARBA" id="ARBA00022801"/>
    </source>
</evidence>
<protein>
    <submittedName>
        <fullName evidence="11">ErfK/YbiS/YcfS/YnhG family protein</fullName>
    </submittedName>
</protein>
<dbReference type="HOGENOM" id="CLU_046834_1_0_7"/>
<evidence type="ECO:0000256" key="7">
    <source>
        <dbReference type="ARBA" id="ARBA00022984"/>
    </source>
</evidence>
<dbReference type="GO" id="GO:0071555">
    <property type="term" value="P:cell wall organization"/>
    <property type="evidence" value="ECO:0007669"/>
    <property type="project" value="UniProtKB-UniRule"/>
</dbReference>
<dbReference type="AlphaFoldDB" id="B8JG35"/>
<gene>
    <name evidence="11" type="ordered locus">A2cp1_3103</name>
</gene>
<dbReference type="InterPro" id="IPR005490">
    <property type="entry name" value="LD_TPept_cat_dom"/>
</dbReference>
<dbReference type="Gene3D" id="2.40.440.10">
    <property type="entry name" value="L,D-transpeptidase catalytic domain-like"/>
    <property type="match status" value="1"/>
</dbReference>
<keyword evidence="8 9" id="KW-0961">Cell wall biogenesis/degradation</keyword>
<dbReference type="Pfam" id="PF01476">
    <property type="entry name" value="LysM"/>
    <property type="match status" value="1"/>
</dbReference>
<dbReference type="CDD" id="cd00118">
    <property type="entry name" value="LysM"/>
    <property type="match status" value="1"/>
</dbReference>
<evidence type="ECO:0000313" key="12">
    <source>
        <dbReference type="Proteomes" id="UP000007089"/>
    </source>
</evidence>
<evidence type="ECO:0000256" key="1">
    <source>
        <dbReference type="ARBA" id="ARBA00004752"/>
    </source>
</evidence>
<organism evidence="11 12">
    <name type="scientific">Anaeromyxobacter dehalogenans (strain ATCC BAA-258 / DSM 21875 / 2CP-1)</name>
    <dbReference type="NCBI Taxonomy" id="455488"/>
    <lineage>
        <taxon>Bacteria</taxon>
        <taxon>Pseudomonadati</taxon>
        <taxon>Myxococcota</taxon>
        <taxon>Myxococcia</taxon>
        <taxon>Myxococcales</taxon>
        <taxon>Cystobacterineae</taxon>
        <taxon>Anaeromyxobacteraceae</taxon>
        <taxon>Anaeromyxobacter</taxon>
    </lineage>
</organism>
<dbReference type="GO" id="GO:0005576">
    <property type="term" value="C:extracellular region"/>
    <property type="evidence" value="ECO:0007669"/>
    <property type="project" value="TreeGrafter"/>
</dbReference>
<dbReference type="CDD" id="cd16913">
    <property type="entry name" value="YkuD_like"/>
    <property type="match status" value="1"/>
</dbReference>
<name>B8JG35_ANAD2</name>
<proteinExistence type="inferred from homology"/>
<dbReference type="PROSITE" id="PS52029">
    <property type="entry name" value="LD_TPASE"/>
    <property type="match status" value="1"/>
</dbReference>
<dbReference type="InterPro" id="IPR038063">
    <property type="entry name" value="Transpep_catalytic_dom"/>
</dbReference>
<dbReference type="RefSeq" id="WP_012634162.1">
    <property type="nucleotide sequence ID" value="NC_011891.1"/>
</dbReference>
<evidence type="ECO:0000256" key="4">
    <source>
        <dbReference type="ARBA" id="ARBA00022679"/>
    </source>
</evidence>
<keyword evidence="7 9" id="KW-0573">Peptidoglycan synthesis</keyword>
<keyword evidence="5" id="KW-0378">Hydrolase</keyword>
<feature type="active site" description="Nucleophile" evidence="9">
    <location>
        <position position="192"/>
    </location>
</feature>
<dbReference type="PANTHER" id="PTHR30582:SF24">
    <property type="entry name" value="L,D-TRANSPEPTIDASE ERFK_SRFK-RELATED"/>
    <property type="match status" value="1"/>
</dbReference>
<dbReference type="InterPro" id="IPR036779">
    <property type="entry name" value="LysM_dom_sf"/>
</dbReference>